<keyword evidence="3" id="KW-1185">Reference proteome</keyword>
<comment type="caution">
    <text evidence="2">The sequence shown here is derived from an EMBL/GenBank/DDBJ whole genome shotgun (WGS) entry which is preliminary data.</text>
</comment>
<name>A0ABV8HFB0_9FLAO</name>
<sequence>MSGMRIMTKPNIQMIDACHIHLFSLSNDDTVPNGIALSPTLHRAFDRGLISITSDYKVKVSKLVNDKASKITLSQFENQSIDLPEKEKWYPAIESLIWHQEQIFLD</sequence>
<keyword evidence="2" id="KW-0255">Endonuclease</keyword>
<keyword evidence="2" id="KW-0540">Nuclease</keyword>
<feature type="domain" description="HNH nuclease" evidence="1">
    <location>
        <begin position="14"/>
        <end position="52"/>
    </location>
</feature>
<proteinExistence type="predicted"/>
<reference evidence="3" key="1">
    <citation type="journal article" date="2019" name="Int. J. Syst. Evol. Microbiol.">
        <title>The Global Catalogue of Microorganisms (GCM) 10K type strain sequencing project: providing services to taxonomists for standard genome sequencing and annotation.</title>
        <authorList>
            <consortium name="The Broad Institute Genomics Platform"/>
            <consortium name="The Broad Institute Genome Sequencing Center for Infectious Disease"/>
            <person name="Wu L."/>
            <person name="Ma J."/>
        </authorList>
    </citation>
    <scope>NUCLEOTIDE SEQUENCE [LARGE SCALE GENOMIC DNA]</scope>
    <source>
        <strain evidence="3">CECT 9128</strain>
    </source>
</reference>
<keyword evidence="2" id="KW-0378">Hydrolase</keyword>
<gene>
    <name evidence="2" type="ORF">ACFOS1_19425</name>
</gene>
<evidence type="ECO:0000313" key="3">
    <source>
        <dbReference type="Proteomes" id="UP001595793"/>
    </source>
</evidence>
<organism evidence="2 3">
    <name type="scientific">Zunongwangia endophytica</name>
    <dbReference type="NCBI Taxonomy" id="1808945"/>
    <lineage>
        <taxon>Bacteria</taxon>
        <taxon>Pseudomonadati</taxon>
        <taxon>Bacteroidota</taxon>
        <taxon>Flavobacteriia</taxon>
        <taxon>Flavobacteriales</taxon>
        <taxon>Flavobacteriaceae</taxon>
        <taxon>Zunongwangia</taxon>
    </lineage>
</organism>
<dbReference type="EMBL" id="JBHSAS010000033">
    <property type="protein sequence ID" value="MFC4029597.1"/>
    <property type="molecule type" value="Genomic_DNA"/>
</dbReference>
<dbReference type="InterPro" id="IPR003615">
    <property type="entry name" value="HNH_nuc"/>
</dbReference>
<dbReference type="RefSeq" id="WP_353958658.1">
    <property type="nucleotide sequence ID" value="NZ_JAUFPZ010000002.1"/>
</dbReference>
<dbReference type="Proteomes" id="UP001595793">
    <property type="component" value="Unassembled WGS sequence"/>
</dbReference>
<evidence type="ECO:0000313" key="2">
    <source>
        <dbReference type="EMBL" id="MFC4029597.1"/>
    </source>
</evidence>
<protein>
    <submittedName>
        <fullName evidence="2">HNH endonuclease</fullName>
    </submittedName>
</protein>
<dbReference type="GO" id="GO:0004519">
    <property type="term" value="F:endonuclease activity"/>
    <property type="evidence" value="ECO:0007669"/>
    <property type="project" value="UniProtKB-KW"/>
</dbReference>
<dbReference type="Pfam" id="PF13391">
    <property type="entry name" value="HNH_2"/>
    <property type="match status" value="1"/>
</dbReference>
<accession>A0ABV8HFB0</accession>
<evidence type="ECO:0000259" key="1">
    <source>
        <dbReference type="Pfam" id="PF13391"/>
    </source>
</evidence>